<dbReference type="GO" id="GO:0016746">
    <property type="term" value="F:acyltransferase activity"/>
    <property type="evidence" value="ECO:0007669"/>
    <property type="project" value="UniProtKB-KW"/>
</dbReference>
<evidence type="ECO:0000313" key="7">
    <source>
        <dbReference type="Proteomes" id="UP001550378"/>
    </source>
</evidence>
<dbReference type="RefSeq" id="WP_359658098.1">
    <property type="nucleotide sequence ID" value="NZ_JBEXZP010000278.1"/>
</dbReference>
<comment type="caution">
    <text evidence="6">The sequence shown here is derived from an EMBL/GenBank/DDBJ whole genome shotgun (WGS) entry which is preliminary data.</text>
</comment>
<dbReference type="EMBL" id="JBEXZR010000044">
    <property type="protein sequence ID" value="MEU0711922.1"/>
    <property type="molecule type" value="Genomic_DNA"/>
</dbReference>
<dbReference type="SUPFAM" id="SSF55729">
    <property type="entry name" value="Acyl-CoA N-acyltransferases (Nat)"/>
    <property type="match status" value="1"/>
</dbReference>
<evidence type="ECO:0000256" key="3">
    <source>
        <dbReference type="ARBA" id="ARBA00020586"/>
    </source>
</evidence>
<evidence type="ECO:0000313" key="6">
    <source>
        <dbReference type="EMBL" id="MEU0711922.1"/>
    </source>
</evidence>
<dbReference type="Proteomes" id="UP001550378">
    <property type="component" value="Unassembled WGS sequence"/>
</dbReference>
<comment type="pathway">
    <text evidence="2">Siderophore biosynthesis; mycobactin biosynthesis.</text>
</comment>
<sequence length="186" mass="20609">MSTTRTTPALGTFTFRPLDPLDDGELIHSWVTHPKAAFWLMQNHTVADVQREYMAIAANEHHDAFIGLHDGEPAFLMERYDPSKVELVGLYGARPGDVGMHFLVAPTDTPVHGFTRAVITAVMRELFRDPATERVVVEPDVRNEAVHALNAAVGFSIAEKIAKPEKDAYLSFCTREQFHAAIGAAR</sequence>
<proteinExistence type="predicted"/>
<name>A0ABV2WEZ2_9ACTN</name>
<protein>
    <recommendedName>
        <fullName evidence="3">Lysine N-acyltransferase MbtK</fullName>
    </recommendedName>
    <alternativeName>
        <fullName evidence="4">Mycobactin synthase protein K</fullName>
    </alternativeName>
</protein>
<accession>A0ABV2WEZ2</accession>
<keyword evidence="6" id="KW-0808">Transferase</keyword>
<feature type="domain" description="Acyltransferase MbtK/IucB-like conserved" evidence="5">
    <location>
        <begin position="16"/>
        <end position="63"/>
    </location>
</feature>
<evidence type="ECO:0000256" key="2">
    <source>
        <dbReference type="ARBA" id="ARBA00005102"/>
    </source>
</evidence>
<evidence type="ECO:0000256" key="4">
    <source>
        <dbReference type="ARBA" id="ARBA00031122"/>
    </source>
</evidence>
<dbReference type="Gene3D" id="3.40.630.30">
    <property type="match status" value="1"/>
</dbReference>
<dbReference type="Pfam" id="PF13523">
    <property type="entry name" value="Acetyltransf_8"/>
    <property type="match status" value="1"/>
</dbReference>
<dbReference type="PANTHER" id="PTHR31438">
    <property type="entry name" value="LYSINE N-ACYLTRANSFERASE C17G9.06C-RELATED"/>
    <property type="match status" value="1"/>
</dbReference>
<dbReference type="SMART" id="SM01006">
    <property type="entry name" value="AlcB"/>
    <property type="match status" value="1"/>
</dbReference>
<organism evidence="6 7">
    <name type="scientific">Streptomyces lavendulocolor</name>
    <dbReference type="NCBI Taxonomy" id="67316"/>
    <lineage>
        <taxon>Bacteria</taxon>
        <taxon>Bacillati</taxon>
        <taxon>Actinomycetota</taxon>
        <taxon>Actinomycetes</taxon>
        <taxon>Kitasatosporales</taxon>
        <taxon>Streptomycetaceae</taxon>
        <taxon>Streptomyces</taxon>
    </lineage>
</organism>
<evidence type="ECO:0000256" key="1">
    <source>
        <dbReference type="ARBA" id="ARBA00003818"/>
    </source>
</evidence>
<evidence type="ECO:0000259" key="5">
    <source>
        <dbReference type="SMART" id="SM01006"/>
    </source>
</evidence>
<comment type="function">
    <text evidence="1">Acyltransferase required for the direct transfer of medium- to long-chain fatty acyl moieties from a carrier protein (MbtL) on to the epsilon-amino group of lysine residue in the mycobactin core.</text>
</comment>
<reference evidence="6 7" key="1">
    <citation type="submission" date="2024-06" db="EMBL/GenBank/DDBJ databases">
        <title>The Natural Products Discovery Center: Release of the First 8490 Sequenced Strains for Exploring Actinobacteria Biosynthetic Diversity.</title>
        <authorList>
            <person name="Kalkreuter E."/>
            <person name="Kautsar S.A."/>
            <person name="Yang D."/>
            <person name="Bader C.D."/>
            <person name="Teijaro C.N."/>
            <person name="Fluegel L."/>
            <person name="Davis C.M."/>
            <person name="Simpson J.R."/>
            <person name="Lauterbach L."/>
            <person name="Steele A.D."/>
            <person name="Gui C."/>
            <person name="Meng S."/>
            <person name="Li G."/>
            <person name="Viehrig K."/>
            <person name="Ye F."/>
            <person name="Su P."/>
            <person name="Kiefer A.F."/>
            <person name="Nichols A."/>
            <person name="Cepeda A.J."/>
            <person name="Yan W."/>
            <person name="Fan B."/>
            <person name="Jiang Y."/>
            <person name="Adhikari A."/>
            <person name="Zheng C.-J."/>
            <person name="Schuster L."/>
            <person name="Cowan T.M."/>
            <person name="Smanski M.J."/>
            <person name="Chevrette M.G."/>
            <person name="De Carvalho L.P.S."/>
            <person name="Shen B."/>
        </authorList>
    </citation>
    <scope>NUCLEOTIDE SEQUENCE [LARGE SCALE GENOMIC DNA]</scope>
    <source>
        <strain evidence="6 7">NPDC006337</strain>
    </source>
</reference>
<keyword evidence="7" id="KW-1185">Reference proteome</keyword>
<dbReference type="PANTHER" id="PTHR31438:SF1">
    <property type="entry name" value="LYSINE N-ACYLTRANSFERASE C17G9.06C-RELATED"/>
    <property type="match status" value="1"/>
</dbReference>
<gene>
    <name evidence="6" type="ORF">ABZ508_31620</name>
</gene>
<dbReference type="InterPro" id="IPR019432">
    <property type="entry name" value="Acyltransferase_MbtK/IucB-like"/>
</dbReference>
<dbReference type="InterPro" id="IPR016181">
    <property type="entry name" value="Acyl_CoA_acyltransferase"/>
</dbReference>
<keyword evidence="6" id="KW-0012">Acyltransferase</keyword>